<organism evidence="5 6">
    <name type="scientific">Lactonifactor longoviformis DSM 17459</name>
    <dbReference type="NCBI Taxonomy" id="1122155"/>
    <lineage>
        <taxon>Bacteria</taxon>
        <taxon>Bacillati</taxon>
        <taxon>Bacillota</taxon>
        <taxon>Clostridia</taxon>
        <taxon>Eubacteriales</taxon>
        <taxon>Clostridiaceae</taxon>
        <taxon>Lactonifactor</taxon>
    </lineage>
</organism>
<dbReference type="Gene3D" id="3.60.15.10">
    <property type="entry name" value="Ribonuclease Z/Hydroxyacylglutathione hydrolase-like"/>
    <property type="match status" value="1"/>
</dbReference>
<dbReference type="InterPro" id="IPR001279">
    <property type="entry name" value="Metallo-B-lactamas"/>
</dbReference>
<dbReference type="Pfam" id="PF19127">
    <property type="entry name" value="Choline_bind_3"/>
    <property type="match status" value="5"/>
</dbReference>
<keyword evidence="6" id="KW-1185">Reference proteome</keyword>
<feature type="repeat" description="Cell wall-binding" evidence="2">
    <location>
        <begin position="675"/>
        <end position="694"/>
    </location>
</feature>
<dbReference type="InterPro" id="IPR018337">
    <property type="entry name" value="Cell_wall/Cho-bd_repeat"/>
</dbReference>
<dbReference type="AlphaFoldDB" id="A0A1M5APQ8"/>
<dbReference type="InterPro" id="IPR052159">
    <property type="entry name" value="Competence_DNA_uptake"/>
</dbReference>
<name>A0A1M5APQ8_9CLOT</name>
<reference evidence="5 6" key="1">
    <citation type="submission" date="2016-11" db="EMBL/GenBank/DDBJ databases">
        <authorList>
            <person name="Jaros S."/>
            <person name="Januszkiewicz K."/>
            <person name="Wedrychowicz H."/>
        </authorList>
    </citation>
    <scope>NUCLEOTIDE SEQUENCE [LARGE SCALE GENOMIC DNA]</scope>
    <source>
        <strain evidence="5 6">DSM 17459</strain>
    </source>
</reference>
<evidence type="ECO:0000259" key="4">
    <source>
        <dbReference type="Pfam" id="PF00753"/>
    </source>
</evidence>
<feature type="region of interest" description="Disordered" evidence="3">
    <location>
        <begin position="232"/>
        <end position="277"/>
    </location>
</feature>
<feature type="repeat" description="Cell wall-binding" evidence="2">
    <location>
        <begin position="795"/>
        <end position="814"/>
    </location>
</feature>
<dbReference type="Pfam" id="PF00753">
    <property type="entry name" value="Lactamase_B"/>
    <property type="match status" value="1"/>
</dbReference>
<dbReference type="Gene3D" id="2.10.270.10">
    <property type="entry name" value="Cholin Binding"/>
    <property type="match status" value="4"/>
</dbReference>
<dbReference type="SUPFAM" id="SSF69360">
    <property type="entry name" value="Cell wall binding repeat"/>
    <property type="match status" value="3"/>
</dbReference>
<feature type="repeat" description="Cell wall-binding" evidence="2">
    <location>
        <begin position="573"/>
        <end position="592"/>
    </location>
</feature>
<evidence type="ECO:0000256" key="1">
    <source>
        <dbReference type="ARBA" id="ARBA00022737"/>
    </source>
</evidence>
<sequence length="836" mass="96520">MKVRVLGNKVISRKSRMISFILGLVVILTGYSQEIRAEETSDIDNSKIHFIAIPAWNDAILLESNGRFGMIDSGEDTAYPDGSDPRYPIRSGTIMYNQGYEEQVIEYLRSVGVNENNFEFYLGTHPHSDHIGSASYIIKEFKPERVYMMEYKDEYISSPSNLWDNLYVYDRLIEAAKEAGSVLIQNFDKNAPITPAQEAESSTIGDEGQNLQNEVSYQYMSPEEIHEEFGVDPLADSDPQAPDTIEDRGVPVSKSADPNQTTLEKDPKTTGNPNFTLGDMQLEVVNYSDDYKITPKPDANYFSLGVKVSVNAHTAFLGGDIGNYDGDELKLIPYIGEVDILKLGHHGYSSSNTPEYLYALNPDYLVQTGYYSTLTVSAERMESIRHLAENNGTRLYSVANMVSSYDAVIFDLSGQEITTNVSEDEVYFWECNGSPYYTCYRDGYQFPYQGFVSLNGNEYYFDNSPNAVISAWVRDSESGFWYLMDDKGHKRTGWIIEKNNKYYLDKDGIMQTGWTLIDNNWYYFNASGQMQTGWVAGNYFDTDGTWVPNPVQEKWIEEPGGWKYQLVNGKYVTNGWKKINNKTYYFNESGYMASGWKYIDNSWYYFGAYHDGAMKIGWIDVNGIWYYMNNDGKMATGWKKLFNKWYYLRANGSMSTKWEFIKGNWYYFQEDGSMITGWFQENNIWYYLRSNGDMATGWERINGEWYFLRNSGAMATGWIYDKDRWYYLKNSGAMTVGWMQSGGGWYYMWNSGAMATGWSSINGEWYFFQDSGLMKTGWLNKNGQWYYLKNYGAMAIGWLQIDRDWYYFRRQGDMATGWVGDYYLDSSGKWIPGKRR</sequence>
<dbReference type="InterPro" id="IPR036866">
    <property type="entry name" value="RibonucZ/Hydroxyglut_hydro"/>
</dbReference>
<keyword evidence="1" id="KW-0677">Repeat</keyword>
<proteinExistence type="predicted"/>
<feature type="repeat" description="Cell wall-binding" evidence="2">
    <location>
        <begin position="615"/>
        <end position="634"/>
    </location>
</feature>
<feature type="repeat" description="Cell wall-binding" evidence="2">
    <location>
        <begin position="635"/>
        <end position="654"/>
    </location>
</feature>
<dbReference type="STRING" id="1122155.SAMN02745158_03288"/>
<dbReference type="SUPFAM" id="SSF56281">
    <property type="entry name" value="Metallo-hydrolase/oxidoreductase"/>
    <property type="match status" value="1"/>
</dbReference>
<dbReference type="PROSITE" id="PS51170">
    <property type="entry name" value="CW"/>
    <property type="match status" value="12"/>
</dbReference>
<feature type="repeat" description="Cell wall-binding" evidence="2">
    <location>
        <begin position="511"/>
        <end position="530"/>
    </location>
</feature>
<dbReference type="PANTHER" id="PTHR30619:SF7">
    <property type="entry name" value="BETA-LACTAMASE DOMAIN PROTEIN"/>
    <property type="match status" value="1"/>
</dbReference>
<evidence type="ECO:0000256" key="3">
    <source>
        <dbReference type="SAM" id="MobiDB-lite"/>
    </source>
</evidence>
<feature type="repeat" description="Cell wall-binding" evidence="2">
    <location>
        <begin position="775"/>
        <end position="794"/>
    </location>
</feature>
<feature type="repeat" description="Cell wall-binding" evidence="2">
    <location>
        <begin position="715"/>
        <end position="734"/>
    </location>
</feature>
<evidence type="ECO:0000313" key="5">
    <source>
        <dbReference type="EMBL" id="SHF32154.1"/>
    </source>
</evidence>
<accession>A0A1M5APQ8</accession>
<dbReference type="RefSeq" id="WP_084068034.1">
    <property type="nucleotide sequence ID" value="NZ_FQVI01000021.1"/>
</dbReference>
<feature type="repeat" description="Cell wall-binding" evidence="2">
    <location>
        <begin position="695"/>
        <end position="714"/>
    </location>
</feature>
<feature type="repeat" description="Cell wall-binding" evidence="2">
    <location>
        <begin position="491"/>
        <end position="510"/>
    </location>
</feature>
<dbReference type="Gene3D" id="2.20.120.10">
    <property type="entry name" value="Multimodular pneumococcal cell wall endolysin, domain 3"/>
    <property type="match status" value="2"/>
</dbReference>
<feature type="domain" description="Metallo-beta-lactamase" evidence="4">
    <location>
        <begin position="59"/>
        <end position="165"/>
    </location>
</feature>
<protein>
    <submittedName>
        <fullName evidence="5">Glucan-binding domain-containing protein (YG repeat)</fullName>
    </submittedName>
</protein>
<dbReference type="PANTHER" id="PTHR30619">
    <property type="entry name" value="DNA INTERNALIZATION/COMPETENCE PROTEIN COMEC/REC2"/>
    <property type="match status" value="1"/>
</dbReference>
<evidence type="ECO:0000256" key="2">
    <source>
        <dbReference type="PROSITE-ProRule" id="PRU00591"/>
    </source>
</evidence>
<dbReference type="Proteomes" id="UP000184245">
    <property type="component" value="Unassembled WGS sequence"/>
</dbReference>
<evidence type="ECO:0000313" key="6">
    <source>
        <dbReference type="Proteomes" id="UP000184245"/>
    </source>
</evidence>
<dbReference type="EMBL" id="FQVI01000021">
    <property type="protein sequence ID" value="SHF32154.1"/>
    <property type="molecule type" value="Genomic_DNA"/>
</dbReference>
<dbReference type="Pfam" id="PF01473">
    <property type="entry name" value="Choline_bind_1"/>
    <property type="match status" value="3"/>
</dbReference>
<feature type="repeat" description="Cell wall-binding" evidence="2">
    <location>
        <begin position="655"/>
        <end position="674"/>
    </location>
</feature>
<gene>
    <name evidence="5" type="ORF">SAMN02745158_03288</name>
</gene>
<feature type="repeat" description="Cell wall-binding" evidence="2">
    <location>
        <begin position="755"/>
        <end position="774"/>
    </location>
</feature>